<dbReference type="InterPro" id="IPR036237">
    <property type="entry name" value="Xyl_isomerase-like_sf"/>
</dbReference>
<dbReference type="PANTHER" id="PTHR43489:SF6">
    <property type="entry name" value="HYDROXYPYRUVATE ISOMERASE-RELATED"/>
    <property type="match status" value="1"/>
</dbReference>
<keyword evidence="1" id="KW-0413">Isomerase</keyword>
<dbReference type="SUPFAM" id="SSF51658">
    <property type="entry name" value="Xylose isomerase-like"/>
    <property type="match status" value="1"/>
</dbReference>
<evidence type="ECO:0000313" key="4">
    <source>
        <dbReference type="Proteomes" id="UP000266975"/>
    </source>
</evidence>
<dbReference type="Proteomes" id="UP000266975">
    <property type="component" value="Unassembled WGS sequence"/>
</dbReference>
<proteinExistence type="predicted"/>
<dbReference type="GO" id="GO:0008903">
    <property type="term" value="F:hydroxypyruvate isomerase activity"/>
    <property type="evidence" value="ECO:0007669"/>
    <property type="project" value="TreeGrafter"/>
</dbReference>
<dbReference type="EMBL" id="PTJO01000005">
    <property type="protein sequence ID" value="RNE48317.1"/>
    <property type="molecule type" value="Genomic_DNA"/>
</dbReference>
<dbReference type="InterPro" id="IPR013022">
    <property type="entry name" value="Xyl_isomerase-like_TIM-brl"/>
</dbReference>
<gene>
    <name evidence="3" type="ORF">C5L39_07285</name>
</gene>
<organism evidence="3 4">
    <name type="scientific">Corynebacterium alimapuense</name>
    <dbReference type="NCBI Taxonomy" id="1576874"/>
    <lineage>
        <taxon>Bacteria</taxon>
        <taxon>Bacillati</taxon>
        <taxon>Actinomycetota</taxon>
        <taxon>Actinomycetes</taxon>
        <taxon>Mycobacteriales</taxon>
        <taxon>Corynebacteriaceae</taxon>
        <taxon>Corynebacterium</taxon>
    </lineage>
</organism>
<name>A0A3M8K516_9CORY</name>
<keyword evidence="4" id="KW-1185">Reference proteome</keyword>
<dbReference type="InterPro" id="IPR050417">
    <property type="entry name" value="Sugar_Epim/Isomerase"/>
</dbReference>
<sequence length="243" mass="25824">MITAMNCSIGRATYLEGLDAAVAAGISSVELWWPFPVPDPAPEKIDGLIAELAQRELELVALNLWGGNLGSGDRGVLHQSHLPPAHLDAVVSIHEATGVNRFNLLLGRGGKQLSQIQVTRFAEIAEELDARCGGLAMIEPLSGVADYPVTTIAQAQNLLERAGAGGLLLDLYHVAVNAQGVLDLAGVEPAHLQIADFPGRGAPGTGELPLQQWIDQLREGGYDGLIVGEWLPRPECWPKAEQA</sequence>
<accession>A0A3M8K516</accession>
<protein>
    <recommendedName>
        <fullName evidence="2">Xylose isomerase-like TIM barrel domain-containing protein</fullName>
    </recommendedName>
</protein>
<dbReference type="Pfam" id="PF01261">
    <property type="entry name" value="AP_endonuc_2"/>
    <property type="match status" value="1"/>
</dbReference>
<feature type="domain" description="Xylose isomerase-like TIM barrel" evidence="2">
    <location>
        <begin position="18"/>
        <end position="235"/>
    </location>
</feature>
<dbReference type="AlphaFoldDB" id="A0A3M8K516"/>
<evidence type="ECO:0000259" key="2">
    <source>
        <dbReference type="Pfam" id="PF01261"/>
    </source>
</evidence>
<dbReference type="RefSeq" id="WP_123048249.1">
    <property type="nucleotide sequence ID" value="NZ_PTJO01000005.1"/>
</dbReference>
<comment type="caution">
    <text evidence="3">The sequence shown here is derived from an EMBL/GenBank/DDBJ whole genome shotgun (WGS) entry which is preliminary data.</text>
</comment>
<dbReference type="GO" id="GO:0046487">
    <property type="term" value="P:glyoxylate metabolic process"/>
    <property type="evidence" value="ECO:0007669"/>
    <property type="project" value="TreeGrafter"/>
</dbReference>
<evidence type="ECO:0000313" key="3">
    <source>
        <dbReference type="EMBL" id="RNE48317.1"/>
    </source>
</evidence>
<evidence type="ECO:0000256" key="1">
    <source>
        <dbReference type="ARBA" id="ARBA00023235"/>
    </source>
</evidence>
<dbReference type="Gene3D" id="3.20.20.150">
    <property type="entry name" value="Divalent-metal-dependent TIM barrel enzymes"/>
    <property type="match status" value="1"/>
</dbReference>
<dbReference type="PANTHER" id="PTHR43489">
    <property type="entry name" value="ISOMERASE"/>
    <property type="match status" value="1"/>
</dbReference>
<reference evidence="3 4" key="1">
    <citation type="submission" date="2018-02" db="EMBL/GenBank/DDBJ databases">
        <title>Corynebacterium alimpuense sp. nov., a marine obligate actinomycete isolated from sediments of Valparaiso bay, Chile.</title>
        <authorList>
            <person name="Claverias F."/>
            <person name="Gonzales-Siles L."/>
            <person name="Salva-Serra F."/>
            <person name="Inganaes E."/>
            <person name="Molin K."/>
            <person name="Cumsille A."/>
            <person name="Undabarrena A."/>
            <person name="Couve E."/>
            <person name="Moore E.R.B."/>
            <person name="Gomila M."/>
            <person name="Camara B."/>
        </authorList>
    </citation>
    <scope>NUCLEOTIDE SEQUENCE [LARGE SCALE GENOMIC DNA]</scope>
    <source>
        <strain evidence="3 4">CCUG 69366</strain>
    </source>
</reference>
<dbReference type="OrthoDB" id="9786584at2"/>